<feature type="compositionally biased region" description="Low complexity" evidence="1">
    <location>
        <begin position="177"/>
        <end position="188"/>
    </location>
</feature>
<feature type="signal peptide" evidence="2">
    <location>
        <begin position="1"/>
        <end position="19"/>
    </location>
</feature>
<keyword evidence="4" id="KW-1185">Reference proteome</keyword>
<evidence type="ECO:0000313" key="4">
    <source>
        <dbReference type="Proteomes" id="UP000001955"/>
    </source>
</evidence>
<protein>
    <submittedName>
        <fullName evidence="3">Putative membrane protein</fullName>
    </submittedName>
</protein>
<dbReference type="RefSeq" id="WP_014715932.1">
    <property type="nucleotide sequence ID" value="NC_017910.1"/>
</dbReference>
<dbReference type="STRING" id="630626.EBL_c13250"/>
<sequence length="207" mass="20497">MKIIFPACVVVACSFSVNAMDVSQAREAVAHAERNYSAAEGSYKNEAHWSGSGVVGSAAEAQMNSAAAARAQAYADLRSAEQQAQAPSLSAKTPVTGSMAAITPGVKTHPAETINVAAATLAPSAKVQTAQGIVSAGSLPADTQVAVAFNSAFHTPVKGGSAQARDGGHAEHGTGNGANNAASSRSAHGLGGGEHVGGGRSGGGFHY</sequence>
<evidence type="ECO:0000256" key="2">
    <source>
        <dbReference type="SAM" id="SignalP"/>
    </source>
</evidence>
<proteinExistence type="predicted"/>
<feature type="compositionally biased region" description="Gly residues" evidence="1">
    <location>
        <begin position="189"/>
        <end position="207"/>
    </location>
</feature>
<organism evidence="3 4">
    <name type="scientific">Shimwellia blattae (strain ATCC 29907 / DSM 4481 / JCM 1650 / NBRC 105725 / CDC 9005-74)</name>
    <name type="common">Escherichia blattae</name>
    <dbReference type="NCBI Taxonomy" id="630626"/>
    <lineage>
        <taxon>Bacteria</taxon>
        <taxon>Pseudomonadati</taxon>
        <taxon>Pseudomonadota</taxon>
        <taxon>Gammaproteobacteria</taxon>
        <taxon>Enterobacterales</taxon>
        <taxon>Enterobacteriaceae</taxon>
        <taxon>Shimwellia</taxon>
    </lineage>
</organism>
<keyword evidence="2" id="KW-0732">Signal</keyword>
<gene>
    <name evidence="3" type="ordered locus">EBL_c13250</name>
</gene>
<dbReference type="KEGG" id="ebt:EBL_c13250"/>
<accession>I2B7C4</accession>
<dbReference type="eggNOG" id="ENOG50342YP">
    <property type="taxonomic scope" value="Bacteria"/>
</dbReference>
<name>I2B7C4_SHIBC</name>
<dbReference type="Proteomes" id="UP000001955">
    <property type="component" value="Chromosome"/>
</dbReference>
<dbReference type="HOGENOM" id="CLU_1515652_0_0_6"/>
<dbReference type="OrthoDB" id="10018833at2"/>
<feature type="chain" id="PRO_5003655739" evidence="2">
    <location>
        <begin position="20"/>
        <end position="207"/>
    </location>
</feature>
<feature type="region of interest" description="Disordered" evidence="1">
    <location>
        <begin position="158"/>
        <end position="207"/>
    </location>
</feature>
<dbReference type="EMBL" id="CP001560">
    <property type="protein sequence ID" value="AFJ46428.1"/>
    <property type="molecule type" value="Genomic_DNA"/>
</dbReference>
<dbReference type="PATRIC" id="fig|630626.3.peg.1278"/>
<evidence type="ECO:0000313" key="3">
    <source>
        <dbReference type="EMBL" id="AFJ46428.1"/>
    </source>
</evidence>
<evidence type="ECO:0000256" key="1">
    <source>
        <dbReference type="SAM" id="MobiDB-lite"/>
    </source>
</evidence>
<reference evidence="3 4" key="1">
    <citation type="journal article" date="2012" name="J. Bacteriol.">
        <title>Complete genome sequence of the B12-producing Shimwellia blattae strain DSM 4481, isolated from a cockroach.</title>
        <authorList>
            <person name="Brzuszkiewicz E."/>
            <person name="Waschkowitz T."/>
            <person name="Wiezer A."/>
            <person name="Daniel R."/>
        </authorList>
    </citation>
    <scope>NUCLEOTIDE SEQUENCE [LARGE SCALE GENOMIC DNA]</scope>
    <source>
        <strain evidence="4">ATCC 29907 / DSM 4481 / JCM 1650 / NBRC 105725 / CDC 9005-74</strain>
    </source>
</reference>
<dbReference type="AlphaFoldDB" id="I2B7C4"/>